<feature type="region of interest" description="Disordered" evidence="1">
    <location>
        <begin position="1"/>
        <end position="22"/>
    </location>
</feature>
<organism evidence="2 3">
    <name type="scientific">Eiseniibacteriota bacterium</name>
    <dbReference type="NCBI Taxonomy" id="2212470"/>
    <lineage>
        <taxon>Bacteria</taxon>
        <taxon>Candidatus Eiseniibacteriota</taxon>
    </lineage>
</organism>
<evidence type="ECO:0000256" key="1">
    <source>
        <dbReference type="SAM" id="MobiDB-lite"/>
    </source>
</evidence>
<dbReference type="EMBL" id="JAGQHS010000263">
    <property type="protein sequence ID" value="MCA9759094.1"/>
    <property type="molecule type" value="Genomic_DNA"/>
</dbReference>
<evidence type="ECO:0000313" key="3">
    <source>
        <dbReference type="Proteomes" id="UP000739538"/>
    </source>
</evidence>
<proteinExistence type="predicted"/>
<reference evidence="2" key="1">
    <citation type="submission" date="2020-04" db="EMBL/GenBank/DDBJ databases">
        <authorList>
            <person name="Zhang T."/>
        </authorList>
    </citation>
    <scope>NUCLEOTIDE SEQUENCE</scope>
    <source>
        <strain evidence="2">HKST-UBA02</strain>
    </source>
</reference>
<dbReference type="AlphaFoldDB" id="A0A956SGY4"/>
<protein>
    <submittedName>
        <fullName evidence="2">Uncharacterized protein</fullName>
    </submittedName>
</protein>
<name>A0A956SGY4_UNCEI</name>
<accession>A0A956SGY4</accession>
<evidence type="ECO:0000313" key="2">
    <source>
        <dbReference type="EMBL" id="MCA9759094.1"/>
    </source>
</evidence>
<reference evidence="2" key="2">
    <citation type="journal article" date="2021" name="Microbiome">
        <title>Successional dynamics and alternative stable states in a saline activated sludge microbial community over 9 years.</title>
        <authorList>
            <person name="Wang Y."/>
            <person name="Ye J."/>
            <person name="Ju F."/>
            <person name="Liu L."/>
            <person name="Boyd J.A."/>
            <person name="Deng Y."/>
            <person name="Parks D.H."/>
            <person name="Jiang X."/>
            <person name="Yin X."/>
            <person name="Woodcroft B.J."/>
            <person name="Tyson G.W."/>
            <person name="Hugenholtz P."/>
            <person name="Polz M.F."/>
            <person name="Zhang T."/>
        </authorList>
    </citation>
    <scope>NUCLEOTIDE SEQUENCE</scope>
    <source>
        <strain evidence="2">HKST-UBA02</strain>
    </source>
</reference>
<gene>
    <name evidence="2" type="ORF">KDA27_25095</name>
</gene>
<dbReference type="Proteomes" id="UP000739538">
    <property type="component" value="Unassembled WGS sequence"/>
</dbReference>
<comment type="caution">
    <text evidence="2">The sequence shown here is derived from an EMBL/GenBank/DDBJ whole genome shotgun (WGS) entry which is preliminary data.</text>
</comment>
<sequence>MIRRSPQLDEFERAQEHSRPDQARNLRIANGLLAEARMLGIIPLKNPLEGIEIDIEYARALRRVRKPS</sequence>